<comment type="pathway">
    <text evidence="2">Nucleotide-sugar biosynthesis; GDP-alpha-D-mannose biosynthesis; alpha-D-mannose 1-phosphate from D-fructose 6-phosphate: step 1/2.</text>
</comment>
<dbReference type="PIRSF" id="PIRSF001480">
    <property type="entry name" value="Mannose-6-phosphate_isomerase"/>
    <property type="match status" value="1"/>
</dbReference>
<evidence type="ECO:0000256" key="8">
    <source>
        <dbReference type="PIRSR" id="PIRSR001480-1"/>
    </source>
</evidence>
<dbReference type="Gene3D" id="2.60.120.10">
    <property type="entry name" value="Jelly Rolls"/>
    <property type="match status" value="2"/>
</dbReference>
<dbReference type="VEuPathDB" id="PiroplasmaDB:BEWA_011360"/>
<dbReference type="GO" id="GO:0005975">
    <property type="term" value="P:carbohydrate metabolic process"/>
    <property type="evidence" value="ECO:0007669"/>
    <property type="project" value="InterPro"/>
</dbReference>
<keyword evidence="7 11" id="KW-0413">Isomerase</keyword>
<reference evidence="11 12" key="1">
    <citation type="journal article" date="2012" name="BMC Genomics">
        <title>Comparative genomic analysis and phylogenetic position of Theileria equi.</title>
        <authorList>
            <person name="Kappmeyer L.S."/>
            <person name="Thiagarajan M."/>
            <person name="Herndon D.R."/>
            <person name="Ramsay J.D."/>
            <person name="Caler E."/>
            <person name="Djikeng A."/>
            <person name="Gillespie J.J."/>
            <person name="Lau A.O."/>
            <person name="Roalson E.H."/>
            <person name="Silva J.C."/>
            <person name="Silva M.G."/>
            <person name="Suarez C.E."/>
            <person name="Ueti M.W."/>
            <person name="Nene V.M."/>
            <person name="Mealey R.H."/>
            <person name="Knowles D.P."/>
            <person name="Brayton K.A."/>
        </authorList>
    </citation>
    <scope>NUCLEOTIDE SEQUENCE [LARGE SCALE GENOMIC DNA]</scope>
    <source>
        <strain evidence="11 12">WA</strain>
    </source>
</reference>
<dbReference type="KEGG" id="beq:BEWA_011360"/>
<feature type="domain" description="Phosphomannose isomerase type I catalytic" evidence="10">
    <location>
        <begin position="4"/>
        <end position="176"/>
    </location>
</feature>
<accession>L0B2K1</accession>
<protein>
    <recommendedName>
        <fullName evidence="4">mannose-6-phosphate isomerase</fullName>
        <ecNumber evidence="4">5.3.1.8</ecNumber>
    </recommendedName>
</protein>
<dbReference type="eggNOG" id="KOG2757">
    <property type="taxonomic scope" value="Eukaryota"/>
</dbReference>
<dbReference type="EC" id="5.3.1.8" evidence="4"/>
<dbReference type="PRINTS" id="PR00714">
    <property type="entry name" value="MAN6PISMRASE"/>
</dbReference>
<feature type="binding site" evidence="9">
    <location>
        <position position="136"/>
    </location>
    <ligand>
        <name>Zn(2+)</name>
        <dbReference type="ChEBI" id="CHEBI:29105"/>
    </ligand>
</feature>
<comment type="cofactor">
    <cofactor evidence="9">
        <name>Zn(2+)</name>
        <dbReference type="ChEBI" id="CHEBI:29105"/>
    </cofactor>
    <text evidence="9">Binds 1 zinc ion per subunit.</text>
</comment>
<dbReference type="InterPro" id="IPR001250">
    <property type="entry name" value="Man6P_Isoase-1"/>
</dbReference>
<dbReference type="Gene3D" id="1.10.441.10">
    <property type="entry name" value="Phosphomannose Isomerase, domain 2"/>
    <property type="match status" value="1"/>
</dbReference>
<evidence type="ECO:0000313" key="11">
    <source>
        <dbReference type="EMBL" id="AFZ81718.1"/>
    </source>
</evidence>
<keyword evidence="6 9" id="KW-0862">Zinc</keyword>
<dbReference type="PANTHER" id="PTHR10309:SF0">
    <property type="entry name" value="MANNOSE-6-PHOSPHATE ISOMERASE"/>
    <property type="match status" value="1"/>
</dbReference>
<evidence type="ECO:0000256" key="4">
    <source>
        <dbReference type="ARBA" id="ARBA00011956"/>
    </source>
</evidence>
<feature type="binding site" evidence="9">
    <location>
        <position position="293"/>
    </location>
    <ligand>
        <name>Zn(2+)</name>
        <dbReference type="ChEBI" id="CHEBI:29105"/>
    </ligand>
</feature>
<evidence type="ECO:0000256" key="3">
    <source>
        <dbReference type="ARBA" id="ARBA00010772"/>
    </source>
</evidence>
<evidence type="ECO:0000313" key="12">
    <source>
        <dbReference type="Proteomes" id="UP000031512"/>
    </source>
</evidence>
<dbReference type="CDD" id="cd07011">
    <property type="entry name" value="cupin_PMI_type_I_N"/>
    <property type="match status" value="1"/>
</dbReference>
<dbReference type="Pfam" id="PF20511">
    <property type="entry name" value="PMI_typeI_cat"/>
    <property type="match status" value="1"/>
</dbReference>
<dbReference type="UniPathway" id="UPA00126">
    <property type="reaction ID" value="UER00423"/>
</dbReference>
<keyword evidence="5 9" id="KW-0479">Metal-binding</keyword>
<comment type="catalytic activity">
    <reaction evidence="1">
        <text>D-mannose 6-phosphate = D-fructose 6-phosphate</text>
        <dbReference type="Rhea" id="RHEA:12356"/>
        <dbReference type="ChEBI" id="CHEBI:58735"/>
        <dbReference type="ChEBI" id="CHEBI:61527"/>
        <dbReference type="EC" id="5.3.1.8"/>
    </reaction>
</comment>
<dbReference type="InterPro" id="IPR016305">
    <property type="entry name" value="Mannose-6-P_Isomerase"/>
</dbReference>
<dbReference type="RefSeq" id="XP_004831384.1">
    <property type="nucleotide sequence ID" value="XM_004831327.1"/>
</dbReference>
<dbReference type="STRING" id="1537102.L0B2K1"/>
<dbReference type="Proteomes" id="UP000031512">
    <property type="component" value="Chromosome 3"/>
</dbReference>
<name>L0B2K1_THEEQ</name>
<feature type="active site" evidence="8">
    <location>
        <position position="312"/>
    </location>
</feature>
<comment type="similarity">
    <text evidence="3">Belongs to the mannose-6-phosphate isomerase type 1 family.</text>
</comment>
<evidence type="ECO:0000259" key="10">
    <source>
        <dbReference type="Pfam" id="PF20511"/>
    </source>
</evidence>
<evidence type="ECO:0000256" key="9">
    <source>
        <dbReference type="PIRSR" id="PIRSR001480-2"/>
    </source>
</evidence>
<proteinExistence type="inferred from homology"/>
<dbReference type="InterPro" id="IPR046457">
    <property type="entry name" value="PMI_typeI_cat"/>
</dbReference>
<dbReference type="GO" id="GO:0008270">
    <property type="term" value="F:zinc ion binding"/>
    <property type="evidence" value="ECO:0007669"/>
    <property type="project" value="InterPro"/>
</dbReference>
<dbReference type="GO" id="GO:0009298">
    <property type="term" value="P:GDP-mannose biosynthetic process"/>
    <property type="evidence" value="ECO:0007669"/>
    <property type="project" value="UniProtKB-UniPathway"/>
</dbReference>
<feature type="binding site" evidence="9">
    <location>
        <position position="161"/>
    </location>
    <ligand>
        <name>Zn(2+)</name>
        <dbReference type="ChEBI" id="CHEBI:29105"/>
    </ligand>
</feature>
<dbReference type="GO" id="GO:0004476">
    <property type="term" value="F:mannose-6-phosphate isomerase activity"/>
    <property type="evidence" value="ECO:0007669"/>
    <property type="project" value="UniProtKB-EC"/>
</dbReference>
<evidence type="ECO:0000256" key="1">
    <source>
        <dbReference type="ARBA" id="ARBA00000757"/>
    </source>
</evidence>
<dbReference type="EMBL" id="CP001670">
    <property type="protein sequence ID" value="AFZ81718.1"/>
    <property type="molecule type" value="Genomic_DNA"/>
</dbReference>
<organism evidence="11 12">
    <name type="scientific">Theileria equi strain WA</name>
    <dbReference type="NCBI Taxonomy" id="1537102"/>
    <lineage>
        <taxon>Eukaryota</taxon>
        <taxon>Sar</taxon>
        <taxon>Alveolata</taxon>
        <taxon>Apicomplexa</taxon>
        <taxon>Aconoidasida</taxon>
        <taxon>Piroplasmida</taxon>
        <taxon>Theileriidae</taxon>
        <taxon>Theileria</taxon>
    </lineage>
</organism>
<dbReference type="AlphaFoldDB" id="L0B2K1"/>
<keyword evidence="12" id="KW-1185">Reference proteome</keyword>
<dbReference type="GO" id="GO:0005829">
    <property type="term" value="C:cytosol"/>
    <property type="evidence" value="ECO:0007669"/>
    <property type="project" value="TreeGrafter"/>
</dbReference>
<feature type="binding site" evidence="9">
    <location>
        <position position="134"/>
    </location>
    <ligand>
        <name>Zn(2+)</name>
        <dbReference type="ChEBI" id="CHEBI:29105"/>
    </ligand>
</feature>
<dbReference type="NCBIfam" id="TIGR00218">
    <property type="entry name" value="manA"/>
    <property type="match status" value="1"/>
</dbReference>
<dbReference type="SUPFAM" id="SSF51182">
    <property type="entry name" value="RmlC-like cupins"/>
    <property type="match status" value="1"/>
</dbReference>
<dbReference type="InterPro" id="IPR014710">
    <property type="entry name" value="RmlC-like_jellyroll"/>
</dbReference>
<sequence length="456" mass="52142">MDHVFRLKPFVNEYDWGKRKQTSLVYKLFKQYINSENDLDSDRRYSELWIGTHPSGPSTLLPLRDYNFTGVILDDLEDSSALSQQSKDSIYLGKNIGYLSDILKKFYLEKYKIENKSLKILFKVLSIDRPLSLQMHPDVQNAVNLFQRNHPSIVDQCSKPEMFIALTEFSAIIGMRSIESIFKYITKYSEFAEIIGIYLINEIKSLLELDPNTLSGLIYIKLIRKILATPSVDLLSTLINEIENEKTRDLAEEFVLILNRNCGYDICIIFPFIMNCIRVDKGTAIFIPPNTIHSYIYGNCVEIMKNSDNVIRLGLTSKITDPELCIELMESNVATNEPIGHLHYVYPESVSTFTFKYQPTHGSCNFIAWSIIIPSGNTDIIALSNNDNIFLAIIIDTNPLVFMSVISPSSNFTEENKVGIEHTVIGDCFLFLPETKLEIHNNGKSDFIMYITSEHQ</sequence>
<evidence type="ECO:0000256" key="5">
    <source>
        <dbReference type="ARBA" id="ARBA00022723"/>
    </source>
</evidence>
<dbReference type="OrthoDB" id="6605218at2759"/>
<gene>
    <name evidence="11" type="ORF">BEWA_011360</name>
</gene>
<dbReference type="InterPro" id="IPR011051">
    <property type="entry name" value="RmlC_Cupin_sf"/>
</dbReference>
<evidence type="ECO:0000256" key="6">
    <source>
        <dbReference type="ARBA" id="ARBA00022833"/>
    </source>
</evidence>
<dbReference type="PANTHER" id="PTHR10309">
    <property type="entry name" value="MANNOSE-6-PHOSPHATE ISOMERASE"/>
    <property type="match status" value="1"/>
</dbReference>
<dbReference type="GeneID" id="15806487"/>
<evidence type="ECO:0000256" key="2">
    <source>
        <dbReference type="ARBA" id="ARBA00004666"/>
    </source>
</evidence>
<evidence type="ECO:0000256" key="7">
    <source>
        <dbReference type="ARBA" id="ARBA00023235"/>
    </source>
</evidence>